<dbReference type="RefSeq" id="WP_125206270.1">
    <property type="nucleotide sequence ID" value="NZ_AP025739.1"/>
</dbReference>
<gene>
    <name evidence="1" type="ORF">CCAX7_17680</name>
</gene>
<sequence>MTDESSRFNEAIRLRSEGKHQETIRILSDLLVINPSYALARVARGVTHLVEGQSEQALEDLLEYRRRSRQVSQQSCEFIGVALWCTGERERACSDWADQIRKTRSQVILYTDPAGGVAPGGLLYWASLHPGLSHYSEIAREWLLEILASREARREWPRPVAQFLMGIITEEDLLSATQSKYDVVQGLRQIEARFYIGAQSLERGDFGSYQKILETVGPGPMGHIGCEFILAKHELDNGQPPVGGIDF</sequence>
<evidence type="ECO:0000313" key="1">
    <source>
        <dbReference type="EMBL" id="BDI29717.1"/>
    </source>
</evidence>
<protein>
    <submittedName>
        <fullName evidence="1">Uncharacterized protein</fullName>
    </submittedName>
</protein>
<dbReference type="KEGG" id="ccot:CCAX7_17680"/>
<keyword evidence="2" id="KW-1185">Reference proteome</keyword>
<dbReference type="OrthoDB" id="9790037at2"/>
<name>A0A402D3Q2_9BACT</name>
<evidence type="ECO:0000313" key="2">
    <source>
        <dbReference type="Proteomes" id="UP000287394"/>
    </source>
</evidence>
<proteinExistence type="predicted"/>
<dbReference type="Gene3D" id="1.25.40.10">
    <property type="entry name" value="Tetratricopeptide repeat domain"/>
    <property type="match status" value="1"/>
</dbReference>
<dbReference type="SUPFAM" id="SSF48452">
    <property type="entry name" value="TPR-like"/>
    <property type="match status" value="1"/>
</dbReference>
<reference evidence="1 2" key="1">
    <citation type="journal article" date="2019" name="Int. J. Syst. Evol. Microbiol.">
        <title>Capsulimonas corticalis gen. nov., sp. nov., an aerobic capsulated bacterium, of a novel bacterial order, Capsulimonadales ord. nov., of the class Armatimonadia of the phylum Armatimonadetes.</title>
        <authorList>
            <person name="Li J."/>
            <person name="Kudo C."/>
            <person name="Tonouchi A."/>
        </authorList>
    </citation>
    <scope>NUCLEOTIDE SEQUENCE [LARGE SCALE GENOMIC DNA]</scope>
    <source>
        <strain evidence="1 2">AX-7</strain>
    </source>
</reference>
<dbReference type="Proteomes" id="UP000287394">
    <property type="component" value="Chromosome"/>
</dbReference>
<organism evidence="1 2">
    <name type="scientific">Capsulimonas corticalis</name>
    <dbReference type="NCBI Taxonomy" id="2219043"/>
    <lineage>
        <taxon>Bacteria</taxon>
        <taxon>Bacillati</taxon>
        <taxon>Armatimonadota</taxon>
        <taxon>Armatimonadia</taxon>
        <taxon>Capsulimonadales</taxon>
        <taxon>Capsulimonadaceae</taxon>
        <taxon>Capsulimonas</taxon>
    </lineage>
</organism>
<accession>A0A402D3Q2</accession>
<dbReference type="EMBL" id="AP025739">
    <property type="protein sequence ID" value="BDI29717.1"/>
    <property type="molecule type" value="Genomic_DNA"/>
</dbReference>
<dbReference type="InterPro" id="IPR011990">
    <property type="entry name" value="TPR-like_helical_dom_sf"/>
</dbReference>
<dbReference type="AlphaFoldDB" id="A0A402D3Q2"/>